<evidence type="ECO:0000313" key="1">
    <source>
        <dbReference type="EMBL" id="KUM46229.1"/>
    </source>
</evidence>
<name>A0A101LVP6_PICGL</name>
<dbReference type="EMBL" id="LKAM01000012">
    <property type="protein sequence ID" value="KUM46229.1"/>
    <property type="molecule type" value="Genomic_DNA"/>
</dbReference>
<protein>
    <submittedName>
        <fullName evidence="1">Uncharacterized protein</fullName>
    </submittedName>
</protein>
<evidence type="ECO:0000313" key="2">
    <source>
        <dbReference type="EMBL" id="KUM48745.1"/>
    </source>
</evidence>
<sequence>MYLGRGYGLGTQSSFRSTRARTISIGTGYSSITEDLELNLYPSEGIAPATITY</sequence>
<accession>A0A101LVP6</accession>
<dbReference type="AlphaFoldDB" id="A0A101LVP6"/>
<comment type="caution">
    <text evidence="1">The sequence shown here is derived from an EMBL/GenBank/DDBJ whole genome shotgun (WGS) entry which is preliminary data.</text>
</comment>
<reference evidence="1" key="1">
    <citation type="journal article" date="2015" name="Genome Biol. Evol.">
        <title>Organellar Genomes of White Spruce (Picea glauca): Assembly and Annotation.</title>
        <authorList>
            <person name="Jackman S.D."/>
            <person name="Warren R.L."/>
            <person name="Gibb E.A."/>
            <person name="Vandervalk B.P."/>
            <person name="Mohamadi H."/>
            <person name="Chu J."/>
            <person name="Raymond A."/>
            <person name="Pleasance S."/>
            <person name="Coope R."/>
            <person name="Wildung M.R."/>
            <person name="Ritland C.E."/>
            <person name="Bousquet J."/>
            <person name="Jones S.J."/>
            <person name="Bohlmann J."/>
            <person name="Birol I."/>
        </authorList>
    </citation>
    <scope>NUCLEOTIDE SEQUENCE [LARGE SCALE GENOMIC DNA]</scope>
    <source>
        <tissue evidence="1">Flushing bud</tissue>
    </source>
</reference>
<keyword evidence="1" id="KW-0496">Mitochondrion</keyword>
<organism evidence="1">
    <name type="scientific">Picea glauca</name>
    <name type="common">White spruce</name>
    <name type="synonym">Pinus glauca</name>
    <dbReference type="NCBI Taxonomy" id="3330"/>
    <lineage>
        <taxon>Eukaryota</taxon>
        <taxon>Viridiplantae</taxon>
        <taxon>Streptophyta</taxon>
        <taxon>Embryophyta</taxon>
        <taxon>Tracheophyta</taxon>
        <taxon>Spermatophyta</taxon>
        <taxon>Pinopsida</taxon>
        <taxon>Pinidae</taxon>
        <taxon>Conifers I</taxon>
        <taxon>Pinales</taxon>
        <taxon>Pinaceae</taxon>
        <taxon>Picea</taxon>
    </lineage>
</organism>
<proteinExistence type="predicted"/>
<dbReference type="EMBL" id="LKAM01000005">
    <property type="protein sequence ID" value="KUM48745.1"/>
    <property type="molecule type" value="Genomic_DNA"/>
</dbReference>
<gene>
    <name evidence="1" type="ORF">ABT39_MTgene1735</name>
    <name evidence="2" type="ORF">ABT39_MTgene4760</name>
</gene>
<geneLocation type="mitochondrion" evidence="1"/>